<feature type="chain" id="PRO_5042971060" description="N-acetylneuraminic acid mutarotase" evidence="2">
    <location>
        <begin position="27"/>
        <end position="439"/>
    </location>
</feature>
<gene>
    <name evidence="3" type="ORF">BKP66_03440</name>
</gene>
<dbReference type="InterPro" id="IPR006652">
    <property type="entry name" value="Kelch_1"/>
</dbReference>
<dbReference type="SMART" id="SM00612">
    <property type="entry name" value="Kelch"/>
    <property type="match status" value="5"/>
</dbReference>
<dbReference type="RefSeq" id="WP_071347016.1">
    <property type="nucleotide sequence ID" value="NZ_MOEA01000001.1"/>
</dbReference>
<evidence type="ECO:0000313" key="4">
    <source>
        <dbReference type="Proteomes" id="UP000180036"/>
    </source>
</evidence>
<feature type="signal peptide" evidence="2">
    <location>
        <begin position="1"/>
        <end position="26"/>
    </location>
</feature>
<dbReference type="InterPro" id="IPR015915">
    <property type="entry name" value="Kelch-typ_b-propeller"/>
</dbReference>
<reference evidence="3 4" key="1">
    <citation type="submission" date="2016-10" db="EMBL/GenBank/DDBJ databases">
        <authorList>
            <person name="Marach S."/>
            <person name="Prathuangwong S."/>
            <person name="Takikawa Y."/>
            <person name="Dohra H."/>
        </authorList>
    </citation>
    <scope>NUCLEOTIDE SEQUENCE [LARGE SCALE GENOMIC DNA]</scope>
    <source>
        <strain evidence="3 4">K2</strain>
    </source>
</reference>
<dbReference type="Pfam" id="PF24681">
    <property type="entry name" value="Kelch_KLHDC2_KLHL20_DRC7"/>
    <property type="match status" value="1"/>
</dbReference>
<dbReference type="PANTHER" id="PTHR46375:SF3">
    <property type="entry name" value="KELCH REPEAT AND BTB DOMAIN-CONTAINING PROTEIN 13"/>
    <property type="match status" value="1"/>
</dbReference>
<dbReference type="PANTHER" id="PTHR46375">
    <property type="entry name" value="KELCH REPEAT AND BTB DOMAIN-CONTAINING PROTEIN 13-RELATED"/>
    <property type="match status" value="1"/>
</dbReference>
<organism evidence="3 4">
    <name type="scientific">Bacillus amyloliquefaciens</name>
    <name type="common">Bacillus velezensis</name>
    <dbReference type="NCBI Taxonomy" id="1390"/>
    <lineage>
        <taxon>Bacteria</taxon>
        <taxon>Bacillati</taxon>
        <taxon>Bacillota</taxon>
        <taxon>Bacilli</taxon>
        <taxon>Bacillales</taxon>
        <taxon>Bacillaceae</taxon>
        <taxon>Bacillus</taxon>
        <taxon>Bacillus amyloliquefaciens group</taxon>
    </lineage>
</organism>
<dbReference type="Proteomes" id="UP000180036">
    <property type="component" value="Unassembled WGS sequence"/>
</dbReference>
<feature type="region of interest" description="Disordered" evidence="1">
    <location>
        <begin position="329"/>
        <end position="351"/>
    </location>
</feature>
<dbReference type="Gene3D" id="2.120.10.80">
    <property type="entry name" value="Kelch-type beta propeller"/>
    <property type="match status" value="2"/>
</dbReference>
<name>A0AAP7NAS2_BACAM</name>
<evidence type="ECO:0008006" key="5">
    <source>
        <dbReference type="Google" id="ProtNLM"/>
    </source>
</evidence>
<evidence type="ECO:0000313" key="3">
    <source>
        <dbReference type="EMBL" id="OIK22641.1"/>
    </source>
</evidence>
<dbReference type="EMBL" id="MOEA01000001">
    <property type="protein sequence ID" value="OIK22641.1"/>
    <property type="molecule type" value="Genomic_DNA"/>
</dbReference>
<evidence type="ECO:0000256" key="2">
    <source>
        <dbReference type="SAM" id="SignalP"/>
    </source>
</evidence>
<comment type="caution">
    <text evidence="3">The sequence shown here is derived from an EMBL/GenBank/DDBJ whole genome shotgun (WGS) entry which is preliminary data.</text>
</comment>
<evidence type="ECO:0000256" key="1">
    <source>
        <dbReference type="SAM" id="MobiDB-lite"/>
    </source>
</evidence>
<keyword evidence="2" id="KW-0732">Signal</keyword>
<sequence>MNKNLIIVLFLIFSSLLLTTTVPVKAQDANQTGVKTWEDKEDLPKGLSLFSTAVIDGKIYVIGGNNNGKVQNQIYVYDPKQNKWIEKVSMNEGREGAAIAVIEHKIYVIGGYGEDNSGSKTYLKTVEIYDINTDSWTKGVELPKPLTGSSATVIGKDIYLIGGFNPSEGPTSNTYIYNTEAKTWSEKSSLPIPLRALSTATVKEKIYAIGGENKSGLSNSIFEYDPKTDNWTFKYSLMDKLSYIASTVYNNKIYLMGGSDSSKKATNGSVIYDPIANTVNDFQNLTSSRIAAGAATINNNIFIIGGTNKGGSIGVDTSGMMKTVQVYTEKNPDDNLGDPSSGGNIPEEGHDDRAILTITMTTGLEKEFDLSMKEVNDFINWYDQKDSGTGPSRYEIDKHGNNIGPFENRKDHVIFKNILTFEVNEYSTNKSSNQSDKTS</sequence>
<protein>
    <recommendedName>
        <fullName evidence="5">N-acetylneuraminic acid mutarotase</fullName>
    </recommendedName>
</protein>
<dbReference type="InterPro" id="IPR052392">
    <property type="entry name" value="Kelch-BTB_domain-containing"/>
</dbReference>
<accession>A0AAP7NAS2</accession>
<dbReference type="SUPFAM" id="SSF117281">
    <property type="entry name" value="Kelch motif"/>
    <property type="match status" value="2"/>
</dbReference>
<dbReference type="AlphaFoldDB" id="A0AAP7NAS2"/>
<proteinExistence type="predicted"/>